<reference evidence="1 2" key="1">
    <citation type="submission" date="2019-05" db="EMBL/GenBank/DDBJ databases">
        <title>Another draft genome of Portunus trituberculatus and its Hox gene families provides insights of decapod evolution.</title>
        <authorList>
            <person name="Jeong J.-H."/>
            <person name="Song I."/>
            <person name="Kim S."/>
            <person name="Choi T."/>
            <person name="Kim D."/>
            <person name="Ryu S."/>
            <person name="Kim W."/>
        </authorList>
    </citation>
    <scope>NUCLEOTIDE SEQUENCE [LARGE SCALE GENOMIC DNA]</scope>
    <source>
        <tissue evidence="1">Muscle</tissue>
    </source>
</reference>
<dbReference type="Proteomes" id="UP000324222">
    <property type="component" value="Unassembled WGS sequence"/>
</dbReference>
<proteinExistence type="predicted"/>
<accession>A0A5B7FRC3</accession>
<gene>
    <name evidence="1" type="ORF">E2C01_041801</name>
</gene>
<protein>
    <submittedName>
        <fullName evidence="1">Uncharacterized protein</fullName>
    </submittedName>
</protein>
<name>A0A5B7FRC3_PORTR</name>
<evidence type="ECO:0000313" key="2">
    <source>
        <dbReference type="Proteomes" id="UP000324222"/>
    </source>
</evidence>
<sequence>MMVLAVGHPPLKCREVCPWGQQEREQCTVMLIGAYRVYQQQGRIGSDGNLVATITLYQVERCL</sequence>
<evidence type="ECO:0000313" key="1">
    <source>
        <dbReference type="EMBL" id="MPC48036.1"/>
    </source>
</evidence>
<organism evidence="1 2">
    <name type="scientific">Portunus trituberculatus</name>
    <name type="common">Swimming crab</name>
    <name type="synonym">Neptunus trituberculatus</name>
    <dbReference type="NCBI Taxonomy" id="210409"/>
    <lineage>
        <taxon>Eukaryota</taxon>
        <taxon>Metazoa</taxon>
        <taxon>Ecdysozoa</taxon>
        <taxon>Arthropoda</taxon>
        <taxon>Crustacea</taxon>
        <taxon>Multicrustacea</taxon>
        <taxon>Malacostraca</taxon>
        <taxon>Eumalacostraca</taxon>
        <taxon>Eucarida</taxon>
        <taxon>Decapoda</taxon>
        <taxon>Pleocyemata</taxon>
        <taxon>Brachyura</taxon>
        <taxon>Eubrachyura</taxon>
        <taxon>Portunoidea</taxon>
        <taxon>Portunidae</taxon>
        <taxon>Portuninae</taxon>
        <taxon>Portunus</taxon>
    </lineage>
</organism>
<comment type="caution">
    <text evidence="1">The sequence shown here is derived from an EMBL/GenBank/DDBJ whole genome shotgun (WGS) entry which is preliminary data.</text>
</comment>
<dbReference type="AlphaFoldDB" id="A0A5B7FRC3"/>
<keyword evidence="2" id="KW-1185">Reference proteome</keyword>
<dbReference type="EMBL" id="VSRR010008068">
    <property type="protein sequence ID" value="MPC48036.1"/>
    <property type="molecule type" value="Genomic_DNA"/>
</dbReference>